<dbReference type="Gene3D" id="3.40.50.1390">
    <property type="entry name" value="Resolvase, N-terminal catalytic domain"/>
    <property type="match status" value="1"/>
</dbReference>
<dbReference type="RefSeq" id="WP_269661920.1">
    <property type="nucleotide sequence ID" value="NZ_CP114413.1"/>
</dbReference>
<evidence type="ECO:0000313" key="3">
    <source>
        <dbReference type="Proteomes" id="UP001164439"/>
    </source>
</evidence>
<dbReference type="Proteomes" id="UP001164439">
    <property type="component" value="Chromosome"/>
</dbReference>
<dbReference type="InterPro" id="IPR036162">
    <property type="entry name" value="Resolvase-like_N_sf"/>
</dbReference>
<keyword evidence="3" id="KW-1185">Reference proteome</keyword>
<evidence type="ECO:0000259" key="1">
    <source>
        <dbReference type="PROSITE" id="PS51736"/>
    </source>
</evidence>
<name>A0ABY7KNX7_9ACTN</name>
<protein>
    <submittedName>
        <fullName evidence="2">Recombinase family protein</fullName>
    </submittedName>
</protein>
<dbReference type="Pfam" id="PF00239">
    <property type="entry name" value="Resolvase"/>
    <property type="match status" value="1"/>
</dbReference>
<reference evidence="2" key="1">
    <citation type="submission" date="2022-12" db="EMBL/GenBank/DDBJ databases">
        <authorList>
            <person name="Ruckert C."/>
            <person name="Busche T."/>
            <person name="Kalinowski J."/>
            <person name="Wittmann C."/>
        </authorList>
    </citation>
    <scope>NUCLEOTIDE SEQUENCE</scope>
    <source>
        <strain evidence="2">DSM 40467</strain>
    </source>
</reference>
<proteinExistence type="predicted"/>
<evidence type="ECO:0000313" key="2">
    <source>
        <dbReference type="EMBL" id="WAZ24416.1"/>
    </source>
</evidence>
<sequence length="91" mass="9812">MLAAVRASDTLVVPKLDRLARSTPDARDIGDSLVARGVTFSLGGSHYDPADPMVHDVLQHPGHLCQFEVDLVRLRPGKAWPSLGRRASSPS</sequence>
<gene>
    <name evidence="2" type="ORF">STRCI_005832</name>
</gene>
<dbReference type="InterPro" id="IPR006119">
    <property type="entry name" value="Resolv_N"/>
</dbReference>
<dbReference type="EMBL" id="CP114413">
    <property type="protein sequence ID" value="WAZ24416.1"/>
    <property type="molecule type" value="Genomic_DNA"/>
</dbReference>
<feature type="domain" description="Resolvase/invertase-type recombinase catalytic" evidence="1">
    <location>
        <begin position="1"/>
        <end position="87"/>
    </location>
</feature>
<organism evidence="2 3">
    <name type="scientific">Streptomyces cinnabarinus</name>
    <dbReference type="NCBI Taxonomy" id="67287"/>
    <lineage>
        <taxon>Bacteria</taxon>
        <taxon>Bacillati</taxon>
        <taxon>Actinomycetota</taxon>
        <taxon>Actinomycetes</taxon>
        <taxon>Kitasatosporales</taxon>
        <taxon>Streptomycetaceae</taxon>
        <taxon>Streptomyces</taxon>
    </lineage>
</organism>
<dbReference type="PROSITE" id="PS51736">
    <property type="entry name" value="RECOMBINASES_3"/>
    <property type="match status" value="1"/>
</dbReference>
<dbReference type="SUPFAM" id="SSF53041">
    <property type="entry name" value="Resolvase-like"/>
    <property type="match status" value="1"/>
</dbReference>
<accession>A0ABY7KNX7</accession>